<evidence type="ECO:0000256" key="3">
    <source>
        <dbReference type="SAM" id="MobiDB-lite"/>
    </source>
</evidence>
<evidence type="ECO:0000259" key="4">
    <source>
        <dbReference type="SMART" id="SM00873"/>
    </source>
</evidence>
<dbReference type="GO" id="GO:0004826">
    <property type="term" value="F:phenylalanine-tRNA ligase activity"/>
    <property type="evidence" value="ECO:0007669"/>
    <property type="project" value="InterPro"/>
</dbReference>
<evidence type="ECO:0000256" key="2">
    <source>
        <dbReference type="ARBA" id="ARBA00022737"/>
    </source>
</evidence>
<evidence type="ECO:0000313" key="6">
    <source>
        <dbReference type="Proteomes" id="UP000886998"/>
    </source>
</evidence>
<feature type="compositionally biased region" description="Basic residues" evidence="3">
    <location>
        <begin position="253"/>
        <end position="262"/>
    </location>
</feature>
<dbReference type="OrthoDB" id="67933at2759"/>
<dbReference type="InterPro" id="IPR055414">
    <property type="entry name" value="LRR_R13L4/SHOC2-like"/>
</dbReference>
<dbReference type="SMART" id="SM00369">
    <property type="entry name" value="LRR_TYP"/>
    <property type="match status" value="5"/>
</dbReference>
<dbReference type="SMART" id="SM00364">
    <property type="entry name" value="LRR_BAC"/>
    <property type="match status" value="3"/>
</dbReference>
<name>A0A8X7C8A4_9ARAC</name>
<dbReference type="Pfam" id="PF23598">
    <property type="entry name" value="LRR_14"/>
    <property type="match status" value="1"/>
</dbReference>
<dbReference type="PROSITE" id="PS51450">
    <property type="entry name" value="LRR"/>
    <property type="match status" value="3"/>
</dbReference>
<dbReference type="Pfam" id="PF13855">
    <property type="entry name" value="LRR_8"/>
    <property type="match status" value="1"/>
</dbReference>
<dbReference type="GO" id="GO:0003723">
    <property type="term" value="F:RNA binding"/>
    <property type="evidence" value="ECO:0007669"/>
    <property type="project" value="InterPro"/>
</dbReference>
<dbReference type="InterPro" id="IPR020825">
    <property type="entry name" value="Phe-tRNA_synthase-like_B3/B4"/>
</dbReference>
<feature type="domain" description="B3/B4 tRNA-binding" evidence="4">
    <location>
        <begin position="298"/>
        <end position="474"/>
    </location>
</feature>
<dbReference type="PANTHER" id="PTHR10947:SF3">
    <property type="entry name" value="LEUCINE-RICH REPEAT-CONTAINING PROTEIN 47"/>
    <property type="match status" value="1"/>
</dbReference>
<feature type="region of interest" description="Disordered" evidence="3">
    <location>
        <begin position="245"/>
        <end position="265"/>
    </location>
</feature>
<dbReference type="Gene3D" id="3.50.40.10">
    <property type="entry name" value="Phenylalanyl-trna Synthetase, Chain B, domain 3"/>
    <property type="match status" value="1"/>
</dbReference>
<dbReference type="InterPro" id="IPR005146">
    <property type="entry name" value="B3/B4_tRNA-bd"/>
</dbReference>
<organism evidence="5 6">
    <name type="scientific">Trichonephila inaurata madagascariensis</name>
    <dbReference type="NCBI Taxonomy" id="2747483"/>
    <lineage>
        <taxon>Eukaryota</taxon>
        <taxon>Metazoa</taxon>
        <taxon>Ecdysozoa</taxon>
        <taxon>Arthropoda</taxon>
        <taxon>Chelicerata</taxon>
        <taxon>Arachnida</taxon>
        <taxon>Araneae</taxon>
        <taxon>Araneomorphae</taxon>
        <taxon>Entelegynae</taxon>
        <taxon>Araneoidea</taxon>
        <taxon>Nephilidae</taxon>
        <taxon>Trichonephila</taxon>
        <taxon>Trichonephila inaurata</taxon>
    </lineage>
</organism>
<dbReference type="SUPFAM" id="SSF52058">
    <property type="entry name" value="L domain-like"/>
    <property type="match status" value="1"/>
</dbReference>
<protein>
    <submittedName>
        <fullName evidence="5">Leucine-rich repeat-containing protein 47</fullName>
    </submittedName>
</protein>
<dbReference type="GO" id="GO:0006432">
    <property type="term" value="P:phenylalanyl-tRNA aminoacylation"/>
    <property type="evidence" value="ECO:0007669"/>
    <property type="project" value="InterPro"/>
</dbReference>
<dbReference type="InterPro" id="IPR045060">
    <property type="entry name" value="Phe-tRNA-ligase_IIc_bsu"/>
</dbReference>
<dbReference type="AlphaFoldDB" id="A0A8X7C8A4"/>
<dbReference type="InterPro" id="IPR001611">
    <property type="entry name" value="Leu-rich_rpt"/>
</dbReference>
<dbReference type="InterPro" id="IPR032675">
    <property type="entry name" value="LRR_dom_sf"/>
</dbReference>
<keyword evidence="6" id="KW-1185">Reference proteome</keyword>
<keyword evidence="2" id="KW-0677">Repeat</keyword>
<reference evidence="5" key="1">
    <citation type="submission" date="2020-08" db="EMBL/GenBank/DDBJ databases">
        <title>Multicomponent nature underlies the extraordinary mechanical properties of spider dragline silk.</title>
        <authorList>
            <person name="Kono N."/>
            <person name="Nakamura H."/>
            <person name="Mori M."/>
            <person name="Yoshida Y."/>
            <person name="Ohtoshi R."/>
            <person name="Malay A.D."/>
            <person name="Moran D.A.P."/>
            <person name="Tomita M."/>
            <person name="Numata K."/>
            <person name="Arakawa K."/>
        </authorList>
    </citation>
    <scope>NUCLEOTIDE SEQUENCE</scope>
</reference>
<gene>
    <name evidence="5" type="primary">LRRC47</name>
    <name evidence="5" type="ORF">TNIN_35651</name>
</gene>
<dbReference type="EMBL" id="BMAV01010539">
    <property type="protein sequence ID" value="GFY55729.1"/>
    <property type="molecule type" value="Genomic_DNA"/>
</dbReference>
<dbReference type="Gene3D" id="3.80.10.10">
    <property type="entry name" value="Ribonuclease Inhibitor"/>
    <property type="match status" value="2"/>
</dbReference>
<dbReference type="SMART" id="SM00873">
    <property type="entry name" value="B3_4"/>
    <property type="match status" value="1"/>
</dbReference>
<accession>A0A8X7C8A4</accession>
<evidence type="ECO:0000256" key="1">
    <source>
        <dbReference type="ARBA" id="ARBA00022614"/>
    </source>
</evidence>
<dbReference type="InterPro" id="IPR003591">
    <property type="entry name" value="Leu-rich_rpt_typical-subtyp"/>
</dbReference>
<dbReference type="PANTHER" id="PTHR10947">
    <property type="entry name" value="PHENYLALANYL-TRNA SYNTHETASE BETA CHAIN AND LEUCINE-RICH REPEAT-CONTAINING PROTEIN 47"/>
    <property type="match status" value="1"/>
</dbReference>
<sequence>MTISWREVEQAQEEKRCELIISGPSFSERIEKNGLDPGIFKVAHLNFLEISKTHLKALPPDIGLLTNLTRVVISHNDLITLPSEIESLKKLKFLDVSYNALSELPAELSGLLELQSLNVSSNQLSAIPPLNDLLRLVTLNICRNKFSALPVGVFDSKLIHFTDIIANNNSISEIPIEIEHLGSLRVLDLSDNELIDVPGELACCARLKELNLKGNKLKDKRLLKLVDQCRTKQVMDYIRTHCPKANADDNKQGKSKKKTKQAKKTDVEEVIEQLDELTILHVNDEILHVAITPKVVDIRPYIVCCKVSNVNLNDPNTLKRFITAQTKLHDSICEKRTVATIATHDLSKIQGNLTYDARPPKNILILPLNRKKDFTAAELYTQLNEEAEAIRKEKKKNTYSGIHRYLYLLKEKPLYPCLMDSSNTVISFPPITNSEKTKISSETKDILLEVTGNNLSTCKKVMDALLVEMLKLGLGNLDNQSTNGEEGDSQRNQLTVQQVKIVDEEGQLKVVYPSRTDIQTDDPTCTTLPPRSPLLSLRDHCPSLATSQTINHDINRYPLSSSTRQQTSRFVPHTDGPCVMSNDLLLHLRWPILRIPMFLLGSITPQYCVLIKIPLRKKGRPRKTLPGPSPRRRRARGDCIYNCNRKDHVVTS</sequence>
<evidence type="ECO:0000313" key="5">
    <source>
        <dbReference type="EMBL" id="GFY55729.1"/>
    </source>
</evidence>
<keyword evidence="1" id="KW-0433">Leucine-rich repeat</keyword>
<proteinExistence type="predicted"/>
<comment type="caution">
    <text evidence="5">The sequence shown here is derived from an EMBL/GenBank/DDBJ whole genome shotgun (WGS) entry which is preliminary data.</text>
</comment>
<dbReference type="Proteomes" id="UP000886998">
    <property type="component" value="Unassembled WGS sequence"/>
</dbReference>